<name>A0A6M5Z0F7_9BACT</name>
<dbReference type="AlphaFoldDB" id="A0A6M5Z0F7"/>
<sequence>MAITTHTDWRTCTDPAALVERLGDTLTDGERLLILTGYIRPMWTLPVMDRIGVRAAMDRVERAAYGLLDGNVMDGATEVLEVILADMRSVDFPENNESLGVGLCHEVVRWARTRSKFGETLEWVVEQVRQYLLYRPAPPPSYVPSPHELPWDWFARIEMPGHPSVWMQCYQVAQRLMAEAIREVMPSPYARIAVERDWLDEAMVHSATGMFEAGNFDSVEQLGERFEERGCYDTDILIHCSQEERHCRGCWLVDEVTAMRHRLRCF</sequence>
<protein>
    <submittedName>
        <fullName evidence="1">Uncharacterized protein</fullName>
    </submittedName>
</protein>
<reference evidence="2" key="1">
    <citation type="submission" date="2020-05" db="EMBL/GenBank/DDBJ databases">
        <title>Frigoriglobus tundricola gen. nov., sp. nov., a psychrotolerant cellulolytic planctomycete of the family Gemmataceae with two divergent copies of 16S rRNA gene.</title>
        <authorList>
            <person name="Kulichevskaya I.S."/>
            <person name="Ivanova A.A."/>
            <person name="Naumoff D.G."/>
            <person name="Beletsky A.V."/>
            <person name="Rijpstra W.I.C."/>
            <person name="Sinninghe Damste J.S."/>
            <person name="Mardanov A.V."/>
            <person name="Ravin N.V."/>
            <person name="Dedysh S.N."/>
        </authorList>
    </citation>
    <scope>NUCLEOTIDE SEQUENCE [LARGE SCALE GENOMIC DNA]</scope>
    <source>
        <strain evidence="2">PL17</strain>
    </source>
</reference>
<proteinExistence type="predicted"/>
<keyword evidence="2" id="KW-1185">Reference proteome</keyword>
<organism evidence="1 2">
    <name type="scientific">Frigoriglobus tundricola</name>
    <dbReference type="NCBI Taxonomy" id="2774151"/>
    <lineage>
        <taxon>Bacteria</taxon>
        <taxon>Pseudomonadati</taxon>
        <taxon>Planctomycetota</taxon>
        <taxon>Planctomycetia</taxon>
        <taxon>Gemmatales</taxon>
        <taxon>Gemmataceae</taxon>
        <taxon>Frigoriglobus</taxon>
    </lineage>
</organism>
<dbReference type="EMBL" id="CP053452">
    <property type="protein sequence ID" value="QJW98911.1"/>
    <property type="molecule type" value="Genomic_DNA"/>
</dbReference>
<evidence type="ECO:0000313" key="1">
    <source>
        <dbReference type="EMBL" id="QJW98911.1"/>
    </source>
</evidence>
<evidence type="ECO:0000313" key="2">
    <source>
        <dbReference type="Proteomes" id="UP000503447"/>
    </source>
</evidence>
<accession>A0A6M5Z0F7</accession>
<dbReference type="KEGG" id="ftj:FTUN_6506"/>
<gene>
    <name evidence="1" type="ORF">FTUN_6506</name>
</gene>
<dbReference type="RefSeq" id="WP_171473982.1">
    <property type="nucleotide sequence ID" value="NZ_CP053452.2"/>
</dbReference>
<dbReference type="Proteomes" id="UP000503447">
    <property type="component" value="Chromosome"/>
</dbReference>